<protein>
    <submittedName>
        <fullName evidence="2">Uncharacterized protein</fullName>
    </submittedName>
</protein>
<dbReference type="Proteomes" id="UP000031014">
    <property type="component" value="Unassembled WGS sequence"/>
</dbReference>
<evidence type="ECO:0000313" key="2">
    <source>
        <dbReference type="EMBL" id="GAM16420.1"/>
    </source>
</evidence>
<evidence type="ECO:0000256" key="1">
    <source>
        <dbReference type="SAM" id="Phobius"/>
    </source>
</evidence>
<dbReference type="RefSeq" id="WP_052442266.1">
    <property type="nucleotide sequence ID" value="NZ_BASE01000124.1"/>
</dbReference>
<proteinExistence type="predicted"/>
<sequence>MKRLRSFLVFFIPFIVFFFYFTSNNEHNPSSANASKNHMGHGIVEIPEEYQIPTVDVNVKQDPSGTWLLKVKTEHFMFAPEKVGVKTPSYNEGHAHLYINGKKINRLYGEYYNLGDLKKGKNEIMVTLNSNNHGILAYRGKPISSNVVVENGKLMEWCNKHRAPIMSLAERIGALFSENIDI</sequence>
<dbReference type="EMBL" id="BASE01000124">
    <property type="protein sequence ID" value="GAM16420.1"/>
    <property type="molecule type" value="Genomic_DNA"/>
</dbReference>
<feature type="transmembrane region" description="Helical" evidence="1">
    <location>
        <begin position="7"/>
        <end position="23"/>
    </location>
</feature>
<comment type="caution">
    <text evidence="2">The sequence shown here is derived from an EMBL/GenBank/DDBJ whole genome shotgun (WGS) entry which is preliminary data.</text>
</comment>
<keyword evidence="3" id="KW-1185">Reference proteome</keyword>
<dbReference type="OrthoDB" id="6385276at2"/>
<keyword evidence="1" id="KW-0812">Transmembrane</keyword>
<keyword evidence="1" id="KW-1133">Transmembrane helix</keyword>
<evidence type="ECO:0000313" key="3">
    <source>
        <dbReference type="Proteomes" id="UP000031014"/>
    </source>
</evidence>
<accession>A0A0A8X914</accession>
<keyword evidence="1" id="KW-0472">Membrane</keyword>
<gene>
    <name evidence="2" type="ORF">SAMD00020551_4632</name>
</gene>
<reference evidence="2 3" key="1">
    <citation type="submission" date="2013-06" db="EMBL/GenBank/DDBJ databases">
        <title>Whole genome shotgun sequence of Bacillus selenatarsenatis SF-1.</title>
        <authorList>
            <person name="Kuroda M."/>
            <person name="Sei K."/>
            <person name="Yamashita M."/>
            <person name="Ike M."/>
        </authorList>
    </citation>
    <scope>NUCLEOTIDE SEQUENCE [LARGE SCALE GENOMIC DNA]</scope>
    <source>
        <strain evidence="2 3">SF-1</strain>
    </source>
</reference>
<dbReference type="STRING" id="1321606.SAMD00020551_4632"/>
<name>A0A0A8X914_MESS1</name>
<dbReference type="AlphaFoldDB" id="A0A0A8X914"/>
<organism evidence="2 3">
    <name type="scientific">Mesobacillus selenatarsenatis (strain DSM 18680 / JCM 14380 / FERM P-15431 / SF-1)</name>
    <dbReference type="NCBI Taxonomy" id="1321606"/>
    <lineage>
        <taxon>Bacteria</taxon>
        <taxon>Bacillati</taxon>
        <taxon>Bacillota</taxon>
        <taxon>Bacilli</taxon>
        <taxon>Bacillales</taxon>
        <taxon>Bacillaceae</taxon>
        <taxon>Mesobacillus</taxon>
    </lineage>
</organism>